<feature type="binding site" evidence="14">
    <location>
        <position position="1252"/>
    </location>
    <ligand>
        <name>ATP</name>
        <dbReference type="ChEBI" id="CHEBI:30616"/>
    </ligand>
</feature>
<dbReference type="InterPro" id="IPR008250">
    <property type="entry name" value="ATPase_P-typ_transduc_dom_A_sf"/>
</dbReference>
<dbReference type="GO" id="GO:0005524">
    <property type="term" value="F:ATP binding"/>
    <property type="evidence" value="ECO:0007669"/>
    <property type="project" value="UniProtKB-UniRule"/>
</dbReference>
<protein>
    <recommendedName>
        <fullName evidence="16">Phospholipid-transporting ATPase</fullName>
        <ecNumber evidence="16">7.6.2.1</ecNumber>
    </recommendedName>
</protein>
<dbReference type="GO" id="GO:0005802">
    <property type="term" value="C:trans-Golgi network"/>
    <property type="evidence" value="ECO:0007669"/>
    <property type="project" value="TreeGrafter"/>
</dbReference>
<dbReference type="InterPro" id="IPR032631">
    <property type="entry name" value="P-type_ATPase_N"/>
</dbReference>
<organism evidence="20 21">
    <name type="scientific">Brettanomyces naardenensis</name>
    <name type="common">Yeast</name>
    <dbReference type="NCBI Taxonomy" id="13370"/>
    <lineage>
        <taxon>Eukaryota</taxon>
        <taxon>Fungi</taxon>
        <taxon>Dikarya</taxon>
        <taxon>Ascomycota</taxon>
        <taxon>Saccharomycotina</taxon>
        <taxon>Pichiomycetes</taxon>
        <taxon>Pichiales</taxon>
        <taxon>Pichiaceae</taxon>
        <taxon>Brettanomyces</taxon>
    </lineage>
</organism>
<feature type="region of interest" description="Disordered" evidence="17">
    <location>
        <begin position="350"/>
        <end position="378"/>
    </location>
</feature>
<keyword evidence="21" id="KW-1185">Reference proteome</keyword>
<evidence type="ECO:0000256" key="13">
    <source>
        <dbReference type="PIRSR" id="PIRSR606539-1"/>
    </source>
</evidence>
<feature type="compositionally biased region" description="Low complexity" evidence="17">
    <location>
        <begin position="31"/>
        <end position="87"/>
    </location>
</feature>
<evidence type="ECO:0000256" key="12">
    <source>
        <dbReference type="ARBA" id="ARBA00049128"/>
    </source>
</evidence>
<feature type="binding site" evidence="15">
    <location>
        <position position="665"/>
    </location>
    <ligand>
        <name>Mg(2+)</name>
        <dbReference type="ChEBI" id="CHEBI:18420"/>
    </ligand>
</feature>
<evidence type="ECO:0000256" key="14">
    <source>
        <dbReference type="PIRSR" id="PIRSR606539-2"/>
    </source>
</evidence>
<keyword evidence="8 16" id="KW-1278">Translocase</keyword>
<dbReference type="InterPro" id="IPR018303">
    <property type="entry name" value="ATPase_P-typ_P_site"/>
</dbReference>
<dbReference type="FunCoup" id="A0A448YLH3">
    <property type="interactions" value="48"/>
</dbReference>
<dbReference type="FunFam" id="3.40.50.1000:FF:000172">
    <property type="entry name" value="Phospholipid-transporting ATPase"/>
    <property type="match status" value="1"/>
</dbReference>
<evidence type="ECO:0000256" key="3">
    <source>
        <dbReference type="ARBA" id="ARBA00022692"/>
    </source>
</evidence>
<feature type="binding site" evidence="14">
    <location>
        <position position="1227"/>
    </location>
    <ligand>
        <name>ATP</name>
        <dbReference type="ChEBI" id="CHEBI:30616"/>
    </ligand>
</feature>
<feature type="binding site" evidence="14">
    <location>
        <position position="663"/>
    </location>
    <ligand>
        <name>ATP</name>
        <dbReference type="ChEBI" id="CHEBI:30616"/>
    </ligand>
</feature>
<feature type="binding site" evidence="15">
    <location>
        <position position="1248"/>
    </location>
    <ligand>
        <name>Mg(2+)</name>
        <dbReference type="ChEBI" id="CHEBI:18420"/>
    </ligand>
</feature>
<feature type="binding site" evidence="14">
    <location>
        <position position="1132"/>
    </location>
    <ligand>
        <name>ATP</name>
        <dbReference type="ChEBI" id="CHEBI:30616"/>
    </ligand>
</feature>
<dbReference type="NCBIfam" id="TIGR01494">
    <property type="entry name" value="ATPase_P-type"/>
    <property type="match status" value="1"/>
</dbReference>
<dbReference type="Proteomes" id="UP000290900">
    <property type="component" value="Unassembled WGS sequence"/>
</dbReference>
<feature type="binding site" evidence="14">
    <location>
        <position position="664"/>
    </location>
    <ligand>
        <name>ATP</name>
        <dbReference type="ChEBI" id="CHEBI:30616"/>
    </ligand>
</feature>
<dbReference type="Gene3D" id="3.40.1110.10">
    <property type="entry name" value="Calcium-transporting ATPase, cytoplasmic domain N"/>
    <property type="match status" value="1"/>
</dbReference>
<feature type="binding site" evidence="14">
    <location>
        <position position="907"/>
    </location>
    <ligand>
        <name>ATP</name>
        <dbReference type="ChEBI" id="CHEBI:30616"/>
    </ligand>
</feature>
<dbReference type="STRING" id="13370.A0A448YLH3"/>
<evidence type="ECO:0000256" key="1">
    <source>
        <dbReference type="ARBA" id="ARBA00004141"/>
    </source>
</evidence>
<feature type="binding site" evidence="14">
    <location>
        <position position="1221"/>
    </location>
    <ligand>
        <name>ATP</name>
        <dbReference type="ChEBI" id="CHEBI:30616"/>
    </ligand>
</feature>
<evidence type="ECO:0000256" key="15">
    <source>
        <dbReference type="PIRSR" id="PIRSR606539-3"/>
    </source>
</evidence>
<keyword evidence="9 16" id="KW-1133">Transmembrane helix</keyword>
<dbReference type="SUPFAM" id="SSF81653">
    <property type="entry name" value="Calcium ATPase, transduction domain A"/>
    <property type="match status" value="1"/>
</dbReference>
<dbReference type="SUPFAM" id="SSF81660">
    <property type="entry name" value="Metal cation-transporting ATPase, ATP-binding domain N"/>
    <property type="match status" value="1"/>
</dbReference>
<evidence type="ECO:0000313" key="21">
    <source>
        <dbReference type="Proteomes" id="UP000290900"/>
    </source>
</evidence>
<feature type="transmembrane region" description="Helical" evidence="16">
    <location>
        <begin position="1420"/>
        <end position="1440"/>
    </location>
</feature>
<dbReference type="GO" id="GO:0006892">
    <property type="term" value="P:post-Golgi vesicle-mediated transport"/>
    <property type="evidence" value="ECO:0007669"/>
    <property type="project" value="TreeGrafter"/>
</dbReference>
<dbReference type="SFLD" id="SFLDF00027">
    <property type="entry name" value="p-type_atpase"/>
    <property type="match status" value="1"/>
</dbReference>
<feature type="binding site" evidence="15">
    <location>
        <position position="1252"/>
    </location>
    <ligand>
        <name>Mg(2+)</name>
        <dbReference type="ChEBI" id="CHEBI:18420"/>
    </ligand>
</feature>
<name>A0A448YLH3_BRENA</name>
<feature type="transmembrane region" description="Helical" evidence="16">
    <location>
        <begin position="1338"/>
        <end position="1358"/>
    </location>
</feature>
<dbReference type="InterPro" id="IPR023298">
    <property type="entry name" value="ATPase_P-typ_TM_dom_sf"/>
</dbReference>
<feature type="transmembrane region" description="Helical" evidence="16">
    <location>
        <begin position="1452"/>
        <end position="1472"/>
    </location>
</feature>
<feature type="active site" description="4-aspartylphosphate intermediate" evidence="13">
    <location>
        <position position="663"/>
    </location>
</feature>
<dbReference type="Gene3D" id="3.40.50.1000">
    <property type="entry name" value="HAD superfamily/HAD-like"/>
    <property type="match status" value="1"/>
</dbReference>
<dbReference type="OrthoDB" id="377733at2759"/>
<keyword evidence="10 16" id="KW-0472">Membrane</keyword>
<keyword evidence="7 15" id="KW-0460">Magnesium</keyword>
<dbReference type="GO" id="GO:0005886">
    <property type="term" value="C:plasma membrane"/>
    <property type="evidence" value="ECO:0007669"/>
    <property type="project" value="TreeGrafter"/>
</dbReference>
<dbReference type="NCBIfam" id="TIGR01652">
    <property type="entry name" value="ATPase-Plipid"/>
    <property type="match status" value="2"/>
</dbReference>
<feature type="region of interest" description="Disordered" evidence="17">
    <location>
        <begin position="117"/>
        <end position="139"/>
    </location>
</feature>
<gene>
    <name evidence="20" type="ORF">BRENAR_LOCUS2436</name>
</gene>
<evidence type="ECO:0000259" key="19">
    <source>
        <dbReference type="Pfam" id="PF16212"/>
    </source>
</evidence>
<feature type="binding site" evidence="15">
    <location>
        <position position="663"/>
    </location>
    <ligand>
        <name>Mg(2+)</name>
        <dbReference type="ChEBI" id="CHEBI:18420"/>
    </ligand>
</feature>
<sequence length="1693" mass="190794">MTNLKSAPVLQEPSKPVRTRKRGFSFRTQVPPQQQSQLSSPSLSGLQSQSQLQITSSKSSRSLSRPSPPSSSSSSSSAAAAAEALRSQPHDSTSQDIELREVDQTYAPGDWQAFRNSEESEDSNTTSDSLDHQGNRGGIHGHKFRPFGSHVTNDSVMELGDSPSYRVRTTTRRHRYSRWRVIKRLKNLLLGISEPIPSIGGRMIPITVDLNRVSSTFPTTRDHKGRHLLIDERKGRSYLSNTITSSKYTLFSFLPRQLFAQFSKLANCYFFIVAIMQLIPTWSTTGTTTTIIPLSVFVSISIAREGWDDLRRHRLDKQENEHIANVLKEGAQQHHMKPYRDHWFSRRSSSLSRGRSQDDPEESLEPQSSSSSGTMTPNSFVSQSALAEEDLFLKKTKWKDIKVGDIVKLECDEWVPADVVLLTSTNDLGETFVETMALDGETNLKSRIPNPELHCLANTAKSLHGINATVRSEDPNLDLYNYEGSLEMADSQTGQRKEYPLGPESVIYRGSVIRNTDACLGLVIFTGEETKIRMNAIKRPRIKAPKLQKSINTIVIFMVCLVVLLSAFSMMGERLLYKKDKAINWYIYQQDVGVAATLMGYIIMLNTMIPLSLYVTMEIIKIMQMVLLQWDIDMYDPESNTPAEARTATILEELGQVSYVFSDKTGTLTDNKMLFRKFSVAGTAWIHDVDKRIEAEEMLAEGEDNTSSPIFRARSMPVPSLDVLGMGAAKFTSRPSTAASLAMKKGSDTQESTILSQILSPSNQPEELRSSVELIQYIQRNPKTLFAQKVTFFLLSVALCHTCLPKRNSEPEEAEDDGDETSDLDAINYQASSPDELALVQAASDMGFIFFDRKREHATLKLYPSGLDQQPVLEHYEVLDTVDFSSSRKRMSVIVRFPDGKIYMICKGADNIIMEKLKARQLAEAKQEQLAKTVTERKQIEADMILSRRSNDIRPTGRASGISIPSLARPSGLGQRQQQKLSMSSLAENEAEERQVDEVVAQSRRSINLKQKQKFREQAYVPSDQLLGNEEFLIEKTLQHVEEFSSDGLRTLLYAYRPIEEDAFQEWEKEYSAAKTAVKNRSDKVEKTGGKLENGLLLLGCTAIEDKLQDGVPETIEKLRRAGMKMWMLTGDKRETAINIGYSCRLIKDYSKVVILSQERSSLAELSSMMNAAEIEIDEGNVAHCVVVIDGGTLSAIDKDLTLMSVFISLGVKADSVICCRASPSQKAGLVGQVRSLRKGQVTLAVGDGANDIAMIQNADVGVGITGREGLQAARAADYSVARFRFLQKLLLVHGRYNYVRTSKFVLCTFYKELMFYLTQLLYQRYTLFTGSSLYEPWSLSMFNTLFTSLIVMFVGMFDMDLRPSTLIAVPELYAIGRCGQAFNLKVFLQWVVLSASQSVSLFFTLVTVFGFNATIDNTTYPLGVALYTAMVILICSKCCIIEVHNISKLPLIAWSISVFGWLLWLVLLVGLNKNRIQKIFYVNYGLFYEFGRDVTFWATILALTFVGLFLDLIYHFVQSWIRTTDTDAFQQLEKDPVIRERLELAAYRSLKQGWTWFHDSQIDDKEVKQWTRLRRNFYYFRSFMRKGSIHQSKATRKRSSTMVNPNEPPPGSPSIVKLASSDRYVEEMLPSGAIVRIKKTRNDTVGSRRPRSKSVRFTGMFHGGKNAADEEERENADIDAILERRMKDLEEQ</sequence>
<evidence type="ECO:0000256" key="10">
    <source>
        <dbReference type="ARBA" id="ARBA00023136"/>
    </source>
</evidence>
<dbReference type="PROSITE" id="PS00154">
    <property type="entry name" value="ATPASE_E1_E2"/>
    <property type="match status" value="1"/>
</dbReference>
<comment type="catalytic activity">
    <reaction evidence="11 16">
        <text>ATP + H2O + phospholipidSide 1 = ADP + phosphate + phospholipidSide 2.</text>
        <dbReference type="EC" id="7.6.2.1"/>
    </reaction>
</comment>
<feature type="transmembrane region" description="Helical" evidence="16">
    <location>
        <begin position="1388"/>
        <end position="1414"/>
    </location>
</feature>
<dbReference type="PANTHER" id="PTHR24092:SF174">
    <property type="entry name" value="PHOSPHOLIPID-TRANSPORTING ATPASE DNF3-RELATED"/>
    <property type="match status" value="1"/>
</dbReference>
<dbReference type="SFLD" id="SFLDS00003">
    <property type="entry name" value="Haloacid_Dehalogenase"/>
    <property type="match status" value="1"/>
</dbReference>
<feature type="transmembrane region" description="Helical" evidence="16">
    <location>
        <begin position="592"/>
        <end position="615"/>
    </location>
</feature>
<dbReference type="SUPFAM" id="SSF56784">
    <property type="entry name" value="HAD-like"/>
    <property type="match status" value="1"/>
</dbReference>
<dbReference type="SFLD" id="SFLDG00002">
    <property type="entry name" value="C1.7:_P-type_atpase_like"/>
    <property type="match status" value="1"/>
</dbReference>
<feature type="binding site" evidence="14">
    <location>
        <position position="1050"/>
    </location>
    <ligand>
        <name>ATP</name>
        <dbReference type="ChEBI" id="CHEBI:30616"/>
    </ligand>
</feature>
<dbReference type="InterPro" id="IPR001757">
    <property type="entry name" value="P_typ_ATPase"/>
</dbReference>
<reference evidence="20 21" key="1">
    <citation type="submission" date="2018-12" db="EMBL/GenBank/DDBJ databases">
        <authorList>
            <person name="Tiukova I."/>
            <person name="Dainat J."/>
        </authorList>
    </citation>
    <scope>NUCLEOTIDE SEQUENCE [LARGE SCALE GENOMIC DNA]</scope>
</reference>
<feature type="binding site" evidence="14">
    <location>
        <position position="1251"/>
    </location>
    <ligand>
        <name>ATP</name>
        <dbReference type="ChEBI" id="CHEBI:30616"/>
    </ligand>
</feature>
<keyword evidence="4 15" id="KW-0479">Metal-binding</keyword>
<dbReference type="PANTHER" id="PTHR24092">
    <property type="entry name" value="PROBABLE PHOSPHOLIPID-TRANSPORTING ATPASE"/>
    <property type="match status" value="1"/>
</dbReference>
<feature type="domain" description="P-type ATPase N-terminal" evidence="18">
    <location>
        <begin position="233"/>
        <end position="291"/>
    </location>
</feature>
<feature type="binding site" evidence="14">
    <location>
        <position position="1131"/>
    </location>
    <ligand>
        <name>ATP</name>
        <dbReference type="ChEBI" id="CHEBI:30616"/>
    </ligand>
</feature>
<dbReference type="GO" id="GO:0032456">
    <property type="term" value="P:endocytic recycling"/>
    <property type="evidence" value="ECO:0007669"/>
    <property type="project" value="TreeGrafter"/>
</dbReference>
<feature type="region of interest" description="Disordered" evidence="17">
    <location>
        <begin position="1591"/>
        <end position="1617"/>
    </location>
</feature>
<feature type="binding site" evidence="14">
    <location>
        <position position="836"/>
    </location>
    <ligand>
        <name>ATP</name>
        <dbReference type="ChEBI" id="CHEBI:30616"/>
    </ligand>
</feature>
<keyword evidence="3 16" id="KW-0812">Transmembrane</keyword>
<comment type="cofactor">
    <cofactor evidence="15">
        <name>Mg(2+)</name>
        <dbReference type="ChEBI" id="CHEBI:18420"/>
    </cofactor>
</comment>
<keyword evidence="5 14" id="KW-0547">Nucleotide-binding</keyword>
<dbReference type="InterPro" id="IPR006539">
    <property type="entry name" value="P-type_ATPase_IV"/>
</dbReference>
<dbReference type="EMBL" id="CAACVR010000012">
    <property type="protein sequence ID" value="VEU21703.1"/>
    <property type="molecule type" value="Genomic_DNA"/>
</dbReference>
<dbReference type="GO" id="GO:0140346">
    <property type="term" value="F:phosphatidylserine flippase activity"/>
    <property type="evidence" value="ECO:0007669"/>
    <property type="project" value="UniProtKB-ARBA"/>
</dbReference>
<evidence type="ECO:0000256" key="11">
    <source>
        <dbReference type="ARBA" id="ARBA00034036"/>
    </source>
</evidence>
<dbReference type="InterPro" id="IPR023214">
    <property type="entry name" value="HAD_sf"/>
</dbReference>
<dbReference type="InterPro" id="IPR032630">
    <property type="entry name" value="P_typ_ATPase_c"/>
</dbReference>
<evidence type="ECO:0000313" key="20">
    <source>
        <dbReference type="EMBL" id="VEU21703.1"/>
    </source>
</evidence>
<comment type="subcellular location">
    <subcellularLocation>
        <location evidence="1 16">Membrane</location>
        <topology evidence="1 16">Multi-pass membrane protein</topology>
    </subcellularLocation>
</comment>
<dbReference type="Gene3D" id="2.70.150.10">
    <property type="entry name" value="Calcium-transporting ATPase, cytoplasmic transduction domain A"/>
    <property type="match status" value="1"/>
</dbReference>
<dbReference type="Pfam" id="PF16209">
    <property type="entry name" value="PhoLip_ATPase_N"/>
    <property type="match status" value="1"/>
</dbReference>
<feature type="domain" description="P-type ATPase C-terminal" evidence="19">
    <location>
        <begin position="1274"/>
        <end position="1524"/>
    </location>
</feature>
<feature type="binding site" evidence="14">
    <location>
        <position position="1130"/>
    </location>
    <ligand>
        <name>ATP</name>
        <dbReference type="ChEBI" id="CHEBI:30616"/>
    </ligand>
</feature>
<evidence type="ECO:0000256" key="17">
    <source>
        <dbReference type="SAM" id="MobiDB-lite"/>
    </source>
</evidence>
<dbReference type="Pfam" id="PF16212">
    <property type="entry name" value="PhoLip_ATPase_C"/>
    <property type="match status" value="1"/>
</dbReference>
<feature type="compositionally biased region" description="Basic residues" evidence="17">
    <location>
        <begin position="1591"/>
        <end position="1600"/>
    </location>
</feature>
<evidence type="ECO:0000256" key="4">
    <source>
        <dbReference type="ARBA" id="ARBA00022723"/>
    </source>
</evidence>
<dbReference type="InterPro" id="IPR023299">
    <property type="entry name" value="ATPase_P-typ_cyto_dom_N"/>
</dbReference>
<feature type="compositionally biased region" description="Polar residues" evidence="17">
    <location>
        <begin position="974"/>
        <end position="987"/>
    </location>
</feature>
<feature type="region of interest" description="Disordered" evidence="17">
    <location>
        <begin position="1"/>
        <end position="97"/>
    </location>
</feature>
<evidence type="ECO:0000256" key="7">
    <source>
        <dbReference type="ARBA" id="ARBA00022842"/>
    </source>
</evidence>
<proteinExistence type="inferred from homology"/>
<feature type="transmembrane region" description="Helical" evidence="16">
    <location>
        <begin position="551"/>
        <end position="572"/>
    </location>
</feature>
<keyword evidence="6 14" id="KW-0067">ATP-binding</keyword>
<evidence type="ECO:0000256" key="2">
    <source>
        <dbReference type="ARBA" id="ARBA00008109"/>
    </source>
</evidence>
<evidence type="ECO:0000259" key="18">
    <source>
        <dbReference type="Pfam" id="PF16209"/>
    </source>
</evidence>
<dbReference type="InterPro" id="IPR044492">
    <property type="entry name" value="P_typ_ATPase_HD_dom"/>
</dbReference>
<evidence type="ECO:0000256" key="8">
    <source>
        <dbReference type="ARBA" id="ARBA00022967"/>
    </source>
</evidence>
<accession>A0A448YLH3</accession>
<feature type="region of interest" description="Disordered" evidence="17">
    <location>
        <begin position="1642"/>
        <end position="1677"/>
    </location>
</feature>
<evidence type="ECO:0000256" key="16">
    <source>
        <dbReference type="RuleBase" id="RU362033"/>
    </source>
</evidence>
<feature type="binding site" evidence="14">
    <location>
        <position position="665"/>
    </location>
    <ligand>
        <name>ATP</name>
        <dbReference type="ChEBI" id="CHEBI:30616"/>
    </ligand>
</feature>
<dbReference type="Pfam" id="PF13246">
    <property type="entry name" value="Cation_ATPase"/>
    <property type="match status" value="1"/>
</dbReference>
<dbReference type="GO" id="GO:0000287">
    <property type="term" value="F:magnesium ion binding"/>
    <property type="evidence" value="ECO:0007669"/>
    <property type="project" value="UniProtKB-UniRule"/>
</dbReference>
<comment type="catalytic activity">
    <reaction evidence="12">
        <text>a 1,2-diacyl-sn-glycero-3-phosphoethanolamine(out) + ATP + H2O = a 1,2-diacyl-sn-glycero-3-phosphoethanolamine(in) + ADP + phosphate + H(+)</text>
        <dbReference type="Rhea" id="RHEA:66132"/>
        <dbReference type="ChEBI" id="CHEBI:15377"/>
        <dbReference type="ChEBI" id="CHEBI:15378"/>
        <dbReference type="ChEBI" id="CHEBI:30616"/>
        <dbReference type="ChEBI" id="CHEBI:43474"/>
        <dbReference type="ChEBI" id="CHEBI:64612"/>
        <dbReference type="ChEBI" id="CHEBI:456216"/>
    </reaction>
    <physiologicalReaction direction="left-to-right" evidence="12">
        <dbReference type="Rhea" id="RHEA:66133"/>
    </physiologicalReaction>
</comment>
<evidence type="ECO:0000256" key="5">
    <source>
        <dbReference type="ARBA" id="ARBA00022741"/>
    </source>
</evidence>
<dbReference type="SUPFAM" id="SSF81665">
    <property type="entry name" value="Calcium ATPase, transmembrane domain M"/>
    <property type="match status" value="1"/>
</dbReference>
<dbReference type="PRINTS" id="PR00119">
    <property type="entry name" value="CATATPASE"/>
</dbReference>
<evidence type="ECO:0000256" key="9">
    <source>
        <dbReference type="ARBA" id="ARBA00022989"/>
    </source>
</evidence>
<dbReference type="InParanoid" id="A0A448YLH3"/>
<dbReference type="GO" id="GO:0016887">
    <property type="term" value="F:ATP hydrolysis activity"/>
    <property type="evidence" value="ECO:0007669"/>
    <property type="project" value="InterPro"/>
</dbReference>
<dbReference type="EC" id="7.6.2.1" evidence="16"/>
<evidence type="ECO:0000256" key="6">
    <source>
        <dbReference type="ARBA" id="ARBA00022840"/>
    </source>
</evidence>
<feature type="binding site" evidence="14">
    <location>
        <position position="884"/>
    </location>
    <ligand>
        <name>ATP</name>
        <dbReference type="ChEBI" id="CHEBI:30616"/>
    </ligand>
</feature>
<feature type="transmembrane region" description="Helical" evidence="16">
    <location>
        <begin position="1495"/>
        <end position="1515"/>
    </location>
</feature>
<feature type="region of interest" description="Disordered" evidence="17">
    <location>
        <begin position="957"/>
        <end position="994"/>
    </location>
</feature>
<dbReference type="InterPro" id="IPR036412">
    <property type="entry name" value="HAD-like_sf"/>
</dbReference>
<comment type="similarity">
    <text evidence="2 16">Belongs to the cation transport ATPase (P-type) (TC 3.A.3) family. Type IV subfamily.</text>
</comment>